<feature type="transmembrane region" description="Helical" evidence="5">
    <location>
        <begin position="58"/>
        <end position="82"/>
    </location>
</feature>
<proteinExistence type="predicted"/>
<dbReference type="PANTHER" id="PTHR23508:SF10">
    <property type="entry name" value="CARBOXYLIC ACID TRANSPORTER PROTEIN HOMOLOG"/>
    <property type="match status" value="1"/>
</dbReference>
<feature type="transmembrane region" description="Helical" evidence="5">
    <location>
        <begin position="21"/>
        <end position="38"/>
    </location>
</feature>
<name>A0ABW4FP17_9PSEU</name>
<evidence type="ECO:0000256" key="5">
    <source>
        <dbReference type="SAM" id="Phobius"/>
    </source>
</evidence>
<feature type="domain" description="Major facilitator superfamily (MFS) profile" evidence="6">
    <location>
        <begin position="28"/>
        <end position="416"/>
    </location>
</feature>
<keyword evidence="3 5" id="KW-1133">Transmembrane helix</keyword>
<feature type="transmembrane region" description="Helical" evidence="5">
    <location>
        <begin position="94"/>
        <end position="115"/>
    </location>
</feature>
<dbReference type="InterPro" id="IPR036259">
    <property type="entry name" value="MFS_trans_sf"/>
</dbReference>
<evidence type="ECO:0000256" key="4">
    <source>
        <dbReference type="ARBA" id="ARBA00023136"/>
    </source>
</evidence>
<dbReference type="InterPro" id="IPR020846">
    <property type="entry name" value="MFS_dom"/>
</dbReference>
<feature type="transmembrane region" description="Helical" evidence="5">
    <location>
        <begin position="235"/>
        <end position="253"/>
    </location>
</feature>
<sequence length="430" mass="44926">MSQVSSEAVRTSGGPPRSWRVTAIAIVVLVVLAASYAINAADRQVFPVLLSSINKHYGFPLAAGGFLSTIFTLGIGIGGIPAGRLLDRLSRKTVMLIGIAIYSAFTILTPLAFGFADMAAYRTLSGVGESLQNAALFSAVGAYFYARRSLALGILNVSYGIGSALGPLIGARLFTASGSWALPLYVFGIAGFLFVLIILLTVNKAYTEAKDTGREQPGAGDDSSPLPGTLLNRTTVFLCLACAAGGLSLYSYLGLYPTFLQSHLGLSVNDSGLAASMFGIGSLVASIPSGYLGDRFGNRIIVQVSFLCAIVVAALMFMVATSTAEQTVLSFLEGAFGSGFVYVNLYAALQRSIHPSLVGRASGAFVTFFYLPSAVAGYLFAQLVSATGWAGAAVVQLMCFPLVGAILMIFVRIPERTVGTPRATRTATTS</sequence>
<dbReference type="InterPro" id="IPR011701">
    <property type="entry name" value="MFS"/>
</dbReference>
<organism evidence="7 8">
    <name type="scientific">Pseudonocardia aurantiaca</name>
    <dbReference type="NCBI Taxonomy" id="75290"/>
    <lineage>
        <taxon>Bacteria</taxon>
        <taxon>Bacillati</taxon>
        <taxon>Actinomycetota</taxon>
        <taxon>Actinomycetes</taxon>
        <taxon>Pseudonocardiales</taxon>
        <taxon>Pseudonocardiaceae</taxon>
        <taxon>Pseudonocardia</taxon>
    </lineage>
</organism>
<evidence type="ECO:0000256" key="1">
    <source>
        <dbReference type="ARBA" id="ARBA00004651"/>
    </source>
</evidence>
<feature type="transmembrane region" description="Helical" evidence="5">
    <location>
        <begin position="127"/>
        <end position="146"/>
    </location>
</feature>
<gene>
    <name evidence="7" type="ORF">ACFSCY_21155</name>
</gene>
<dbReference type="Proteomes" id="UP001597145">
    <property type="component" value="Unassembled WGS sequence"/>
</dbReference>
<comment type="subcellular location">
    <subcellularLocation>
        <location evidence="1">Cell membrane</location>
        <topology evidence="1">Multi-pass membrane protein</topology>
    </subcellularLocation>
</comment>
<keyword evidence="4 5" id="KW-0472">Membrane</keyword>
<dbReference type="Gene3D" id="1.20.1250.20">
    <property type="entry name" value="MFS general substrate transporter like domains"/>
    <property type="match status" value="2"/>
</dbReference>
<evidence type="ECO:0000313" key="7">
    <source>
        <dbReference type="EMBL" id="MFD1531943.1"/>
    </source>
</evidence>
<feature type="transmembrane region" description="Helical" evidence="5">
    <location>
        <begin position="180"/>
        <end position="202"/>
    </location>
</feature>
<feature type="transmembrane region" description="Helical" evidence="5">
    <location>
        <begin position="387"/>
        <end position="411"/>
    </location>
</feature>
<dbReference type="RefSeq" id="WP_343974517.1">
    <property type="nucleotide sequence ID" value="NZ_BAAAJG010000007.1"/>
</dbReference>
<accession>A0ABW4FP17</accession>
<dbReference type="PANTHER" id="PTHR23508">
    <property type="entry name" value="CARBOXYLIC ACID TRANSPORTER PROTEIN HOMOLOG"/>
    <property type="match status" value="1"/>
</dbReference>
<evidence type="ECO:0000259" key="6">
    <source>
        <dbReference type="PROSITE" id="PS50850"/>
    </source>
</evidence>
<reference evidence="8" key="1">
    <citation type="journal article" date="2019" name="Int. J. Syst. Evol. Microbiol.">
        <title>The Global Catalogue of Microorganisms (GCM) 10K type strain sequencing project: providing services to taxonomists for standard genome sequencing and annotation.</title>
        <authorList>
            <consortium name="The Broad Institute Genomics Platform"/>
            <consortium name="The Broad Institute Genome Sequencing Center for Infectious Disease"/>
            <person name="Wu L."/>
            <person name="Ma J."/>
        </authorList>
    </citation>
    <scope>NUCLEOTIDE SEQUENCE [LARGE SCALE GENOMIC DNA]</scope>
    <source>
        <strain evidence="8">JCM 12165</strain>
    </source>
</reference>
<dbReference type="Pfam" id="PF07690">
    <property type="entry name" value="MFS_1"/>
    <property type="match status" value="1"/>
</dbReference>
<feature type="transmembrane region" description="Helical" evidence="5">
    <location>
        <begin position="328"/>
        <end position="349"/>
    </location>
</feature>
<feature type="transmembrane region" description="Helical" evidence="5">
    <location>
        <begin position="153"/>
        <end position="174"/>
    </location>
</feature>
<feature type="transmembrane region" description="Helical" evidence="5">
    <location>
        <begin position="300"/>
        <end position="322"/>
    </location>
</feature>
<comment type="caution">
    <text evidence="7">The sequence shown here is derived from an EMBL/GenBank/DDBJ whole genome shotgun (WGS) entry which is preliminary data.</text>
</comment>
<evidence type="ECO:0000256" key="3">
    <source>
        <dbReference type="ARBA" id="ARBA00022989"/>
    </source>
</evidence>
<protein>
    <submittedName>
        <fullName evidence="7">MFS transporter</fullName>
    </submittedName>
</protein>
<dbReference type="SUPFAM" id="SSF103473">
    <property type="entry name" value="MFS general substrate transporter"/>
    <property type="match status" value="1"/>
</dbReference>
<keyword evidence="2 5" id="KW-0812">Transmembrane</keyword>
<evidence type="ECO:0000313" key="8">
    <source>
        <dbReference type="Proteomes" id="UP001597145"/>
    </source>
</evidence>
<dbReference type="EMBL" id="JBHUCP010000016">
    <property type="protein sequence ID" value="MFD1531943.1"/>
    <property type="molecule type" value="Genomic_DNA"/>
</dbReference>
<dbReference type="PROSITE" id="PS50850">
    <property type="entry name" value="MFS"/>
    <property type="match status" value="1"/>
</dbReference>
<feature type="transmembrane region" description="Helical" evidence="5">
    <location>
        <begin position="273"/>
        <end position="293"/>
    </location>
</feature>
<keyword evidence="8" id="KW-1185">Reference proteome</keyword>
<feature type="transmembrane region" description="Helical" evidence="5">
    <location>
        <begin position="361"/>
        <end position="381"/>
    </location>
</feature>
<evidence type="ECO:0000256" key="2">
    <source>
        <dbReference type="ARBA" id="ARBA00022692"/>
    </source>
</evidence>